<evidence type="ECO:0000256" key="1">
    <source>
        <dbReference type="RuleBase" id="RU369095"/>
    </source>
</evidence>
<dbReference type="InterPro" id="IPR045168">
    <property type="entry name" value="YTH_prot"/>
</dbReference>
<dbReference type="InterPro" id="IPR007275">
    <property type="entry name" value="YTH_domain"/>
</dbReference>
<comment type="similarity">
    <text evidence="1">Belongs to the YTHDF family.</text>
</comment>
<feature type="compositionally biased region" description="Low complexity" evidence="2">
    <location>
        <begin position="526"/>
        <end position="539"/>
    </location>
</feature>
<sequence>MTSSASVSHLHNSLCETAGTGAAEPNHQQHDGEDVVLMKDEIPSDFRSVSSEDVNAGFTDTNVLETQPCSSSVSTSAGLQNKTVNGSVMAESNPNHSGLANPNSSDFATRNSYLTRTLLQAAADVERLNKTLRSNSKAGSLPRTCNNKGKYSSITNQRCHTFSPSNNRTNDSPAFSYQRCHTFSPSNNRTNGSPAFSSANYRANSIASVSSVNDRHALPPAMNRTNEIVSTVNDRSLLLDKSRSGEYEMPTPLTRGPRGSYIGFPLQSSTTKNDFAITICRDRYNLPDFQTEYETAKFYVIKSFNEDDIHKSIKYDVWTSTSYGNKKLNDAFRSAEAKSIQTGTKCPVFLFFSVNASRQFVGVAEMLGPVDFNKDMKFWKLYKYNGFFPIRWHIIKDVPNTQFCHIRIIVENENRDVTYTRDTQEIGLKQGLEMLNIFKSYSAKTSLLDDFDFYENREKLLCSDKRSKAIGGSEQYRSKPKLTIPGPEGYGYDSYQQNTAKAGEKNIGMQSSGTKEDNIVSLTKQLSLNSSGKNKSSNS</sequence>
<dbReference type="Proteomes" id="UP000289738">
    <property type="component" value="Chromosome B04"/>
</dbReference>
<accession>A0A444ZC25</accession>
<dbReference type="CDD" id="cd21134">
    <property type="entry name" value="YTH"/>
    <property type="match status" value="1"/>
</dbReference>
<feature type="region of interest" description="Disordered" evidence="2">
    <location>
        <begin position="133"/>
        <end position="152"/>
    </location>
</feature>
<dbReference type="STRING" id="3818.A0A444ZC25"/>
<feature type="region of interest" description="Disordered" evidence="2">
    <location>
        <begin position="472"/>
        <end position="539"/>
    </location>
</feature>
<dbReference type="Pfam" id="PF04146">
    <property type="entry name" value="YTH"/>
    <property type="match status" value="1"/>
</dbReference>
<dbReference type="EMBL" id="SDMP01000014">
    <property type="protein sequence ID" value="RYR11740.1"/>
    <property type="molecule type" value="Genomic_DNA"/>
</dbReference>
<organism evidence="4 5">
    <name type="scientific">Arachis hypogaea</name>
    <name type="common">Peanut</name>
    <dbReference type="NCBI Taxonomy" id="3818"/>
    <lineage>
        <taxon>Eukaryota</taxon>
        <taxon>Viridiplantae</taxon>
        <taxon>Streptophyta</taxon>
        <taxon>Embryophyta</taxon>
        <taxon>Tracheophyta</taxon>
        <taxon>Spermatophyta</taxon>
        <taxon>Magnoliopsida</taxon>
        <taxon>eudicotyledons</taxon>
        <taxon>Gunneridae</taxon>
        <taxon>Pentapetalae</taxon>
        <taxon>rosids</taxon>
        <taxon>fabids</taxon>
        <taxon>Fabales</taxon>
        <taxon>Fabaceae</taxon>
        <taxon>Papilionoideae</taxon>
        <taxon>50 kb inversion clade</taxon>
        <taxon>dalbergioids sensu lato</taxon>
        <taxon>Dalbergieae</taxon>
        <taxon>Pterocarpus clade</taxon>
        <taxon>Arachis</taxon>
    </lineage>
</organism>
<dbReference type="AlphaFoldDB" id="A0A444ZC25"/>
<dbReference type="PANTHER" id="PTHR12357">
    <property type="entry name" value="YTH YT521-B HOMOLOGY DOMAIN-CONTAINING"/>
    <property type="match status" value="1"/>
</dbReference>
<keyword evidence="5" id="KW-1185">Reference proteome</keyword>
<evidence type="ECO:0000259" key="3">
    <source>
        <dbReference type="PROSITE" id="PS50882"/>
    </source>
</evidence>
<dbReference type="PROSITE" id="PS50882">
    <property type="entry name" value="YTH"/>
    <property type="match status" value="1"/>
</dbReference>
<comment type="caution">
    <text evidence="4">The sequence shown here is derived from an EMBL/GenBank/DDBJ whole genome shotgun (WGS) entry which is preliminary data.</text>
</comment>
<keyword evidence="1" id="KW-0694">RNA-binding</keyword>
<dbReference type="GO" id="GO:1990247">
    <property type="term" value="F:N6-methyladenosine-containing RNA reader activity"/>
    <property type="evidence" value="ECO:0007669"/>
    <property type="project" value="UniProtKB-UniRule"/>
</dbReference>
<dbReference type="GO" id="GO:0003729">
    <property type="term" value="F:mRNA binding"/>
    <property type="evidence" value="ECO:0007669"/>
    <property type="project" value="UniProtKB-UniRule"/>
</dbReference>
<protein>
    <recommendedName>
        <fullName evidence="1">YTH domain-containing family protein</fullName>
    </recommendedName>
</protein>
<feature type="domain" description="YTH" evidence="3">
    <location>
        <begin position="296"/>
        <end position="438"/>
    </location>
</feature>
<dbReference type="OrthoDB" id="306690at2759"/>
<dbReference type="GO" id="GO:0061157">
    <property type="term" value="P:mRNA destabilization"/>
    <property type="evidence" value="ECO:0007669"/>
    <property type="project" value="TreeGrafter"/>
</dbReference>
<reference evidence="4 5" key="1">
    <citation type="submission" date="2019-01" db="EMBL/GenBank/DDBJ databases">
        <title>Sequencing of cultivated peanut Arachis hypogaea provides insights into genome evolution and oil improvement.</title>
        <authorList>
            <person name="Chen X."/>
        </authorList>
    </citation>
    <scope>NUCLEOTIDE SEQUENCE [LARGE SCALE GENOMIC DNA]</scope>
    <source>
        <strain evidence="5">cv. Fuhuasheng</strain>
        <tissue evidence="4">Leaves</tissue>
    </source>
</reference>
<gene>
    <name evidence="4" type="ORF">Ahy_B04g069260</name>
</gene>
<comment type="function">
    <text evidence="1">Specifically recognizes and binds N6-methyladenosine (m6A)-containing RNAs, and regulates mRNA stability. M6A is a modification present at internal sites of mRNAs and some non-coding RNAs and plays a role in mRNA stability and processing.</text>
</comment>
<dbReference type="Gene3D" id="3.10.590.10">
    <property type="entry name" value="ph1033 like domains"/>
    <property type="match status" value="1"/>
</dbReference>
<evidence type="ECO:0000313" key="4">
    <source>
        <dbReference type="EMBL" id="RYR11740.1"/>
    </source>
</evidence>
<dbReference type="GO" id="GO:0005737">
    <property type="term" value="C:cytoplasm"/>
    <property type="evidence" value="ECO:0007669"/>
    <property type="project" value="TreeGrafter"/>
</dbReference>
<evidence type="ECO:0000313" key="5">
    <source>
        <dbReference type="Proteomes" id="UP000289738"/>
    </source>
</evidence>
<evidence type="ECO:0000256" key="2">
    <source>
        <dbReference type="SAM" id="MobiDB-lite"/>
    </source>
</evidence>
<dbReference type="PANTHER" id="PTHR12357:SF95">
    <property type="entry name" value="YTH DOMAIN-CONTAINING FAMILY PROTEIN"/>
    <property type="match status" value="1"/>
</dbReference>
<proteinExistence type="inferred from homology"/>
<name>A0A444ZC25_ARAHY</name>